<feature type="domain" description="Zinc beta-ribbon" evidence="2">
    <location>
        <begin position="82"/>
        <end position="118"/>
    </location>
</feature>
<name>A0A7J9EFL0_9ROSI</name>
<organism evidence="3 4">
    <name type="scientific">Gossypium trilobum</name>
    <dbReference type="NCBI Taxonomy" id="34281"/>
    <lineage>
        <taxon>Eukaryota</taxon>
        <taxon>Viridiplantae</taxon>
        <taxon>Streptophyta</taxon>
        <taxon>Embryophyta</taxon>
        <taxon>Tracheophyta</taxon>
        <taxon>Spermatophyta</taxon>
        <taxon>Magnoliopsida</taxon>
        <taxon>eudicotyledons</taxon>
        <taxon>Gunneridae</taxon>
        <taxon>Pentapetalae</taxon>
        <taxon>rosids</taxon>
        <taxon>malvids</taxon>
        <taxon>Malvales</taxon>
        <taxon>Malvaceae</taxon>
        <taxon>Malvoideae</taxon>
        <taxon>Gossypium</taxon>
    </lineage>
</organism>
<dbReference type="AlphaFoldDB" id="A0A7J9EFL0"/>
<dbReference type="PANTHER" id="PTHR45496:SF19">
    <property type="entry name" value="J DOMAIN-CONTAINING PROTEIN"/>
    <property type="match status" value="1"/>
</dbReference>
<evidence type="ECO:0000256" key="1">
    <source>
        <dbReference type="SAM" id="MobiDB-lite"/>
    </source>
</evidence>
<accession>A0A7J9EFL0</accession>
<proteinExistence type="predicted"/>
<feature type="compositionally biased region" description="Polar residues" evidence="1">
    <location>
        <begin position="50"/>
        <end position="66"/>
    </location>
</feature>
<dbReference type="EMBL" id="JABEZW010000008">
    <property type="protein sequence ID" value="MBA0771584.1"/>
    <property type="molecule type" value="Genomic_DNA"/>
</dbReference>
<reference evidence="3 4" key="1">
    <citation type="journal article" date="2019" name="Genome Biol. Evol.">
        <title>Insights into the evolution of the New World diploid cottons (Gossypium, subgenus Houzingenia) based on genome sequencing.</title>
        <authorList>
            <person name="Grover C.E."/>
            <person name="Arick M.A. 2nd"/>
            <person name="Thrash A."/>
            <person name="Conover J.L."/>
            <person name="Sanders W.S."/>
            <person name="Peterson D.G."/>
            <person name="Frelichowski J.E."/>
            <person name="Scheffler J.A."/>
            <person name="Scheffler B.E."/>
            <person name="Wendel J.F."/>
        </authorList>
    </citation>
    <scope>NUCLEOTIDE SEQUENCE [LARGE SCALE GENOMIC DNA]</scope>
    <source>
        <strain evidence="3">8</strain>
        <tissue evidence="3">Leaf</tissue>
    </source>
</reference>
<feature type="region of interest" description="Disordered" evidence="1">
    <location>
        <begin position="197"/>
        <end position="244"/>
    </location>
</feature>
<keyword evidence="4" id="KW-1185">Reference proteome</keyword>
<dbReference type="PANTHER" id="PTHR45496">
    <property type="entry name" value="CHAPERONE DNAJ-DOMAIN SUPERFAMILY PROTEIN"/>
    <property type="match status" value="1"/>
</dbReference>
<dbReference type="InterPro" id="IPR056988">
    <property type="entry name" value="Zn_ribbon_pln"/>
</dbReference>
<comment type="caution">
    <text evidence="3">The sequence shown here is derived from an EMBL/GenBank/DDBJ whole genome shotgun (WGS) entry which is preliminary data.</text>
</comment>
<feature type="compositionally biased region" description="Basic and acidic residues" evidence="1">
    <location>
        <begin position="67"/>
        <end position="76"/>
    </location>
</feature>
<gene>
    <name evidence="3" type="ORF">Gotri_007078</name>
</gene>
<dbReference type="Pfam" id="PF23551">
    <property type="entry name" value="Zn_ribbon_20"/>
    <property type="match status" value="1"/>
</dbReference>
<evidence type="ECO:0000259" key="2">
    <source>
        <dbReference type="Pfam" id="PF23551"/>
    </source>
</evidence>
<feature type="compositionally biased region" description="Acidic residues" evidence="1">
    <location>
        <begin position="202"/>
        <end position="211"/>
    </location>
</feature>
<evidence type="ECO:0000313" key="4">
    <source>
        <dbReference type="Proteomes" id="UP000593568"/>
    </source>
</evidence>
<sequence>MDMPHYKEGNSVSIPICPSQLAPPSDQLVSNTLILPWINRFGPIPMSQMDQSGNATSNATDVTWKTDSTRPSKPPDSESLTFWTACPYCYVLYEYPKVYEDCTLRCQAENCRRAFHAVVIPSPPPVDGKETYLCTMGFFPLGFSGNGENMGGNFPRWSPVSTMFACPNNKNAGKQTSAQKSAPRVFYDEDDIYIEISSAEDTNNDDDDDDDKNAKTQRSERVNGNGRGVSMVPEAEPSKRGVTNSGYVEGLEEFLSSLHMLAVGGGR</sequence>
<feature type="region of interest" description="Disordered" evidence="1">
    <location>
        <begin position="50"/>
        <end position="76"/>
    </location>
</feature>
<feature type="compositionally biased region" description="Basic and acidic residues" evidence="1">
    <location>
        <begin position="212"/>
        <end position="221"/>
    </location>
</feature>
<evidence type="ECO:0000313" key="3">
    <source>
        <dbReference type="EMBL" id="MBA0771584.1"/>
    </source>
</evidence>
<dbReference type="Proteomes" id="UP000593568">
    <property type="component" value="Unassembled WGS sequence"/>
</dbReference>
<dbReference type="InterPro" id="IPR053052">
    <property type="entry name" value="Imprinting_Balance_Reg"/>
</dbReference>
<protein>
    <recommendedName>
        <fullName evidence="2">Zinc beta-ribbon domain-containing protein</fullName>
    </recommendedName>
</protein>